<keyword evidence="3" id="KW-1185">Reference proteome</keyword>
<feature type="compositionally biased region" description="Polar residues" evidence="1">
    <location>
        <begin position="53"/>
        <end position="62"/>
    </location>
</feature>
<evidence type="ECO:0000256" key="1">
    <source>
        <dbReference type="SAM" id="MobiDB-lite"/>
    </source>
</evidence>
<name>A0ABD1TUV6_9LAMI</name>
<evidence type="ECO:0000313" key="2">
    <source>
        <dbReference type="EMBL" id="KAL2516506.1"/>
    </source>
</evidence>
<proteinExistence type="predicted"/>
<feature type="region of interest" description="Disordered" evidence="1">
    <location>
        <begin position="46"/>
        <end position="132"/>
    </location>
</feature>
<reference evidence="3" key="1">
    <citation type="submission" date="2024-07" db="EMBL/GenBank/DDBJ databases">
        <title>Two chromosome-level genome assemblies of Korean endemic species Abeliophyllum distichum and Forsythia ovata (Oleaceae).</title>
        <authorList>
            <person name="Jang H."/>
        </authorList>
    </citation>
    <scope>NUCLEOTIDE SEQUENCE [LARGE SCALE GENOMIC DNA]</scope>
</reference>
<protein>
    <submittedName>
        <fullName evidence="2">Uncharacterized protein</fullName>
    </submittedName>
</protein>
<comment type="caution">
    <text evidence="2">The sequence shown here is derived from an EMBL/GenBank/DDBJ whole genome shotgun (WGS) entry which is preliminary data.</text>
</comment>
<accession>A0ABD1TUV6</accession>
<evidence type="ECO:0000313" key="3">
    <source>
        <dbReference type="Proteomes" id="UP001604277"/>
    </source>
</evidence>
<feature type="compositionally biased region" description="Basic and acidic residues" evidence="1">
    <location>
        <begin position="69"/>
        <end position="102"/>
    </location>
</feature>
<dbReference type="Proteomes" id="UP001604277">
    <property type="component" value="Unassembled WGS sequence"/>
</dbReference>
<feature type="compositionally biased region" description="Basic and acidic residues" evidence="1">
    <location>
        <begin position="109"/>
        <end position="120"/>
    </location>
</feature>
<gene>
    <name evidence="2" type="ORF">Fot_30477</name>
</gene>
<dbReference type="AlphaFoldDB" id="A0ABD1TUV6"/>
<sequence length="167" mass="19130">MMNFNCCELSAFTSVNPQTIITVEKHKQWVTAEMVVSVRANGGIYSARGLPTARNQPHSTSASHRRRKWWDFQREEGPPRGDLQRERAAHSEEPAPQRERESPAAARRKWWEFQREEGPPRGDPQLDWGVHSEEAAPQRECIQRRWLWRSPAVALAFTGGRGGVGDF</sequence>
<organism evidence="2 3">
    <name type="scientific">Forsythia ovata</name>
    <dbReference type="NCBI Taxonomy" id="205694"/>
    <lineage>
        <taxon>Eukaryota</taxon>
        <taxon>Viridiplantae</taxon>
        <taxon>Streptophyta</taxon>
        <taxon>Embryophyta</taxon>
        <taxon>Tracheophyta</taxon>
        <taxon>Spermatophyta</taxon>
        <taxon>Magnoliopsida</taxon>
        <taxon>eudicotyledons</taxon>
        <taxon>Gunneridae</taxon>
        <taxon>Pentapetalae</taxon>
        <taxon>asterids</taxon>
        <taxon>lamiids</taxon>
        <taxon>Lamiales</taxon>
        <taxon>Oleaceae</taxon>
        <taxon>Forsythieae</taxon>
        <taxon>Forsythia</taxon>
    </lineage>
</organism>
<dbReference type="EMBL" id="JBFOLJ010000008">
    <property type="protein sequence ID" value="KAL2516506.1"/>
    <property type="molecule type" value="Genomic_DNA"/>
</dbReference>